<proteinExistence type="predicted"/>
<dbReference type="AlphaFoldDB" id="A0AAE1S8Z0"/>
<organism evidence="2 3">
    <name type="scientific">Anisodus tanguticus</name>
    <dbReference type="NCBI Taxonomy" id="243964"/>
    <lineage>
        <taxon>Eukaryota</taxon>
        <taxon>Viridiplantae</taxon>
        <taxon>Streptophyta</taxon>
        <taxon>Embryophyta</taxon>
        <taxon>Tracheophyta</taxon>
        <taxon>Spermatophyta</taxon>
        <taxon>Magnoliopsida</taxon>
        <taxon>eudicotyledons</taxon>
        <taxon>Gunneridae</taxon>
        <taxon>Pentapetalae</taxon>
        <taxon>asterids</taxon>
        <taxon>lamiids</taxon>
        <taxon>Solanales</taxon>
        <taxon>Solanaceae</taxon>
        <taxon>Solanoideae</taxon>
        <taxon>Hyoscyameae</taxon>
        <taxon>Anisodus</taxon>
    </lineage>
</organism>
<feature type="region of interest" description="Disordered" evidence="1">
    <location>
        <begin position="916"/>
        <end position="966"/>
    </location>
</feature>
<feature type="compositionally biased region" description="Polar residues" evidence="1">
    <location>
        <begin position="585"/>
        <end position="595"/>
    </location>
</feature>
<feature type="region of interest" description="Disordered" evidence="1">
    <location>
        <begin position="1135"/>
        <end position="1154"/>
    </location>
</feature>
<feature type="region of interest" description="Disordered" evidence="1">
    <location>
        <begin position="263"/>
        <end position="295"/>
    </location>
</feature>
<dbReference type="GO" id="GO:0009910">
    <property type="term" value="P:negative regulation of flower development"/>
    <property type="evidence" value="ECO:0007669"/>
    <property type="project" value="InterPro"/>
</dbReference>
<comment type="caution">
    <text evidence="2">The sequence shown here is derived from an EMBL/GenBank/DDBJ whole genome shotgun (WGS) entry which is preliminary data.</text>
</comment>
<accession>A0AAE1S8Z0</accession>
<gene>
    <name evidence="2" type="ORF">RND71_016266</name>
</gene>
<evidence type="ECO:0000313" key="2">
    <source>
        <dbReference type="EMBL" id="KAK4364908.1"/>
    </source>
</evidence>
<dbReference type="InterPro" id="IPR034583">
    <property type="entry name" value="EMF1"/>
</dbReference>
<reference evidence="2" key="1">
    <citation type="submission" date="2023-12" db="EMBL/GenBank/DDBJ databases">
        <title>Genome assembly of Anisodus tanguticus.</title>
        <authorList>
            <person name="Wang Y.-J."/>
        </authorList>
    </citation>
    <scope>NUCLEOTIDE SEQUENCE</scope>
    <source>
        <strain evidence="2">KB-2021</strain>
        <tissue evidence="2">Leaf</tissue>
    </source>
</reference>
<dbReference type="GO" id="GO:0045892">
    <property type="term" value="P:negative regulation of DNA-templated transcription"/>
    <property type="evidence" value="ECO:0007669"/>
    <property type="project" value="InterPro"/>
</dbReference>
<dbReference type="Proteomes" id="UP001291623">
    <property type="component" value="Unassembled WGS sequence"/>
</dbReference>
<feature type="compositionally biased region" description="Polar residues" evidence="1">
    <location>
        <begin position="650"/>
        <end position="663"/>
    </location>
</feature>
<dbReference type="GO" id="GO:0048367">
    <property type="term" value="P:shoot system development"/>
    <property type="evidence" value="ECO:0007669"/>
    <property type="project" value="InterPro"/>
</dbReference>
<dbReference type="EMBL" id="JAVYJV010000008">
    <property type="protein sequence ID" value="KAK4364908.1"/>
    <property type="molecule type" value="Genomic_DNA"/>
</dbReference>
<evidence type="ECO:0000313" key="3">
    <source>
        <dbReference type="Proteomes" id="UP001291623"/>
    </source>
</evidence>
<feature type="compositionally biased region" description="Basic and acidic residues" evidence="1">
    <location>
        <begin position="935"/>
        <end position="946"/>
    </location>
</feature>
<feature type="compositionally biased region" description="Polar residues" evidence="1">
    <location>
        <begin position="947"/>
        <end position="960"/>
    </location>
</feature>
<feature type="compositionally biased region" description="Polar residues" evidence="1">
    <location>
        <begin position="921"/>
        <end position="934"/>
    </location>
</feature>
<protein>
    <submittedName>
        <fullName evidence="2">Uncharacterized protein</fullName>
    </submittedName>
</protein>
<dbReference type="PANTHER" id="PTHR35504">
    <property type="entry name" value="PROTEIN EMBRYONIC FLOWER 1"/>
    <property type="match status" value="1"/>
</dbReference>
<feature type="compositionally biased region" description="Polar residues" evidence="1">
    <location>
        <begin position="278"/>
        <end position="289"/>
    </location>
</feature>
<feature type="compositionally biased region" description="Polar residues" evidence="1">
    <location>
        <begin position="231"/>
        <end position="243"/>
    </location>
</feature>
<feature type="compositionally biased region" description="Basic and acidic residues" evidence="1">
    <location>
        <begin position="404"/>
        <end position="418"/>
    </location>
</feature>
<sequence length="1164" mass="127507">MEKSVTSVQIGAISIDLNLPMPGNCEHFTIRGYAAEMRTKDEKICSPFGSSNMPEQLPPLQVPKFKRWWCDNCIREAGADESAGDEIGDESVHTGSTTTKMRYVSEPQNGDGSKEIMDGSVDTSDDEFISSWKRNKPICNVVGNKTVKAGDGTGSEGVRIEEIGNPATEVIVSKQYSAREIEPNSPVANPLHSSTKITFTKPIPSKNGNDKVVSHGGGDSEIDPEKEKGSRNGQRTVSNTSDQMELLGSKEKVLNMSNVKLRGLPSLGSRKDTETSKGSDANLAENNQCDLHEDSRKTPKVRLMTDLLGEIVNLETRCANAEQISANTMLMVPSEPVTVAAPKDKVAILEDVGKGIKISQKKRNMSQEDGSKSWMNLDGKMAKRLKELNQNQKASRSPMDIEVTDSRPGENGSDREQRLQSGSKSAKIKHRSDKDSGVSRKKHNQAQAVGGYSLQMPSEGKNIGIGTNAYGANILFQSPHASTSIGKVECRLRNNNESLHGKEKDSGLSWNSNKSLEVRHTSSHMNVAPDKNFPRESLSKGKDVVRMPIGMGMVASQPEKELSIKEKLDWSLSGFRSAQRRVENDTIQSKSTTNWPLIPQKGNKSCDPLIRQSNVFESGQSSRIEVNSLLRHPINVSEPGQSSRKDVNSLRHSNLSGSGQSSWKGVKSLFRRPHVSETCQSSSKGVSPLVRQTNVPETGQSLRKGVILDLNQGIAQTPPMWQEIQTSPNLLQRGNLQIRKPMETPHPRSKANLNEIQGPLYVVKLQKDQPLKKVMEKGPSEYVPTMDIVEMLARNQYERSLPQTQSNLTIEKNGNGVRWLNPGSTSFYPVHANINADVGALRGNILHLPNVKANSTEMAQVQEIQFKLFGASTQIQQRPSNRLQVSAPVPTRWGSQHGEGPKPVLFPAAQNILFGHGSPQMHVNQAPGSVQKGRTISDIKSVDPKSSKNTGSSKGLGSSNFKERTFSPCNNHPPINMDGNQSILFNGSFLSHYHSSGVHMDGYAAGQSSRQPIKYLFNPKYKKRKGSLMHLHDLAEQNCSSQSGLLRTARDPESRGLVGASCSKVVPLQDDSASKSTDVGGCSTPVAVLPVSSILEKDPPCFSMKTLLILHKPMMRSTCKPLRIGNVRDKSVLEENSGGAHLDPRKRQRRKERPGRMLLGCCAS</sequence>
<evidence type="ECO:0000256" key="1">
    <source>
        <dbReference type="SAM" id="MobiDB-lite"/>
    </source>
</evidence>
<dbReference type="PANTHER" id="PTHR35504:SF1">
    <property type="entry name" value="PROTEIN EMBRYONIC FLOWER 1"/>
    <property type="match status" value="1"/>
</dbReference>
<feature type="region of interest" description="Disordered" evidence="1">
    <location>
        <begin position="81"/>
        <end position="123"/>
    </location>
</feature>
<feature type="region of interest" description="Disordered" evidence="1">
    <location>
        <begin position="583"/>
        <end position="606"/>
    </location>
</feature>
<keyword evidence="3" id="KW-1185">Reference proteome</keyword>
<feature type="region of interest" description="Disordered" evidence="1">
    <location>
        <begin position="635"/>
        <end position="664"/>
    </location>
</feature>
<name>A0AAE1S8Z0_9SOLA</name>
<feature type="compositionally biased region" description="Polar residues" evidence="1">
    <location>
        <begin position="93"/>
        <end position="111"/>
    </location>
</feature>
<feature type="region of interest" description="Disordered" evidence="1">
    <location>
        <begin position="183"/>
        <end position="243"/>
    </location>
</feature>
<feature type="region of interest" description="Disordered" evidence="1">
    <location>
        <begin position="389"/>
        <end position="457"/>
    </location>
</feature>
<feature type="compositionally biased region" description="Basic residues" evidence="1">
    <location>
        <begin position="1144"/>
        <end position="1153"/>
    </location>
</feature>